<dbReference type="InterPro" id="IPR052342">
    <property type="entry name" value="MCH/BMMD"/>
</dbReference>
<dbReference type="Proteomes" id="UP000000739">
    <property type="component" value="Chromosome"/>
</dbReference>
<name>B8FLC8_DESAL</name>
<dbReference type="RefSeq" id="WP_015948131.1">
    <property type="nucleotide sequence ID" value="NC_011768.1"/>
</dbReference>
<keyword evidence="1" id="KW-0472">Membrane</keyword>
<dbReference type="SUPFAM" id="SSF54637">
    <property type="entry name" value="Thioesterase/thiol ester dehydrase-isomerase"/>
    <property type="match status" value="1"/>
</dbReference>
<proteinExistence type="predicted"/>
<dbReference type="PANTHER" id="PTHR43664:SF1">
    <property type="entry name" value="BETA-METHYLMALYL-COA DEHYDRATASE"/>
    <property type="match status" value="1"/>
</dbReference>
<accession>B8FLC8</accession>
<feature type="domain" description="MaoC-like" evidence="2">
    <location>
        <begin position="12"/>
        <end position="122"/>
    </location>
</feature>
<dbReference type="InterPro" id="IPR002539">
    <property type="entry name" value="MaoC-like_dom"/>
</dbReference>
<evidence type="ECO:0000313" key="4">
    <source>
        <dbReference type="Proteomes" id="UP000000739"/>
    </source>
</evidence>
<dbReference type="eggNOG" id="COG2030">
    <property type="taxonomic scope" value="Bacteria"/>
</dbReference>
<keyword evidence="1" id="KW-1133">Transmembrane helix</keyword>
<dbReference type="PANTHER" id="PTHR43664">
    <property type="entry name" value="MONOAMINE OXIDASE-RELATED"/>
    <property type="match status" value="1"/>
</dbReference>
<dbReference type="InterPro" id="IPR029069">
    <property type="entry name" value="HotDog_dom_sf"/>
</dbReference>
<dbReference type="AlphaFoldDB" id="B8FLC8"/>
<sequence>MAQQKYGNDFPIGSTFTTQAITVTETHLVNWAGLTMDYYPIHTDKEFAAKSSFGERLAHGPLIFGLAVGLASISNYGADAVIAWLGADKMRMTAPVKIGDTIKVTIEVLSHNETKDPAKGVQTWRYTVTNQREETVMHFDYTMMFHMRT</sequence>
<gene>
    <name evidence="3" type="ordered locus">Dalk_3385</name>
</gene>
<dbReference type="Pfam" id="PF01575">
    <property type="entry name" value="MaoC_dehydratas"/>
    <property type="match status" value="1"/>
</dbReference>
<reference evidence="3 4" key="1">
    <citation type="journal article" date="2012" name="Environ. Microbiol.">
        <title>The genome sequence of Desulfatibacillum alkenivorans AK-01: a blueprint for anaerobic alkane oxidation.</title>
        <authorList>
            <person name="Callaghan A.V."/>
            <person name="Morris B.E."/>
            <person name="Pereira I.A."/>
            <person name="McInerney M.J."/>
            <person name="Austin R.N."/>
            <person name="Groves J.T."/>
            <person name="Kukor J.J."/>
            <person name="Suflita J.M."/>
            <person name="Young L.Y."/>
            <person name="Zylstra G.J."/>
            <person name="Wawrik B."/>
        </authorList>
    </citation>
    <scope>NUCLEOTIDE SEQUENCE [LARGE SCALE GENOMIC DNA]</scope>
    <source>
        <strain evidence="3 4">AK-01</strain>
    </source>
</reference>
<organism evidence="3 4">
    <name type="scientific">Desulfatibacillum aliphaticivorans</name>
    <dbReference type="NCBI Taxonomy" id="218208"/>
    <lineage>
        <taxon>Bacteria</taxon>
        <taxon>Pseudomonadati</taxon>
        <taxon>Thermodesulfobacteriota</taxon>
        <taxon>Desulfobacteria</taxon>
        <taxon>Desulfobacterales</taxon>
        <taxon>Desulfatibacillaceae</taxon>
        <taxon>Desulfatibacillum</taxon>
    </lineage>
</organism>
<dbReference type="HOGENOM" id="CLU_094876_0_0_7"/>
<evidence type="ECO:0000259" key="2">
    <source>
        <dbReference type="Pfam" id="PF01575"/>
    </source>
</evidence>
<protein>
    <submittedName>
        <fullName evidence="3">MaoC domain protein dehydratase</fullName>
    </submittedName>
</protein>
<dbReference type="Gene3D" id="3.10.129.10">
    <property type="entry name" value="Hotdog Thioesterase"/>
    <property type="match status" value="1"/>
</dbReference>
<keyword evidence="4" id="KW-1185">Reference proteome</keyword>
<dbReference type="KEGG" id="dal:Dalk_3385"/>
<dbReference type="EMBL" id="CP001322">
    <property type="protein sequence ID" value="ACL05074.1"/>
    <property type="molecule type" value="Genomic_DNA"/>
</dbReference>
<feature type="transmembrane region" description="Helical" evidence="1">
    <location>
        <begin position="62"/>
        <end position="87"/>
    </location>
</feature>
<evidence type="ECO:0000256" key="1">
    <source>
        <dbReference type="SAM" id="Phobius"/>
    </source>
</evidence>
<keyword evidence="1" id="KW-0812">Transmembrane</keyword>
<evidence type="ECO:0000313" key="3">
    <source>
        <dbReference type="EMBL" id="ACL05074.1"/>
    </source>
</evidence>